<feature type="transmembrane region" description="Helical" evidence="6">
    <location>
        <begin position="166"/>
        <end position="199"/>
    </location>
</feature>
<evidence type="ECO:0000256" key="2">
    <source>
        <dbReference type="ARBA" id="ARBA00022692"/>
    </source>
</evidence>
<dbReference type="OrthoDB" id="567788at2759"/>
<keyword evidence="3 6" id="KW-0256">Endoplasmic reticulum</keyword>
<sequence>MLDPVDVDIADCDFLSGRGAKLSSDDDSDSDIDYYHLHFTCKNRLFGRQRPLHLVLGSGRPADIILWRNKELSACILAGATIIWLLFEKIGYHLLTFVCHSLLLLFVPLFLWSTLAHSTNMSPPELPEIVIPQNSFLTPALLIRSEYHRALGTLSDAVFGKDFKKFLMVIVALWVLSVLGNWFNFITLFYLVTVIMLIVPMLYEKYEDSVDTFAEKALIEIKNQYKELDERVRKKLPLVKSYENKKQH</sequence>
<dbReference type="Proteomes" id="UP000796880">
    <property type="component" value="Unassembled WGS sequence"/>
</dbReference>
<dbReference type="PANTHER" id="PTHR10994">
    <property type="entry name" value="RETICULON"/>
    <property type="match status" value="1"/>
</dbReference>
<evidence type="ECO:0000256" key="5">
    <source>
        <dbReference type="ARBA" id="ARBA00023136"/>
    </source>
</evidence>
<feature type="domain" description="Reticulon" evidence="7">
    <location>
        <begin position="61"/>
        <end position="247"/>
    </location>
</feature>
<evidence type="ECO:0000256" key="4">
    <source>
        <dbReference type="ARBA" id="ARBA00022989"/>
    </source>
</evidence>
<evidence type="ECO:0000256" key="6">
    <source>
        <dbReference type="RuleBase" id="RU363132"/>
    </source>
</evidence>
<keyword evidence="2 6" id="KW-0812">Transmembrane</keyword>
<feature type="transmembrane region" description="Helical" evidence="6">
    <location>
        <begin position="71"/>
        <end position="87"/>
    </location>
</feature>
<evidence type="ECO:0000313" key="9">
    <source>
        <dbReference type="Proteomes" id="UP000796880"/>
    </source>
</evidence>
<keyword evidence="4 6" id="KW-1133">Transmembrane helix</keyword>
<evidence type="ECO:0000259" key="7">
    <source>
        <dbReference type="PROSITE" id="PS50845"/>
    </source>
</evidence>
<accession>A0A8K0HKY4</accession>
<organism evidence="8 9">
    <name type="scientific">Rhamnella rubrinervis</name>
    <dbReference type="NCBI Taxonomy" id="2594499"/>
    <lineage>
        <taxon>Eukaryota</taxon>
        <taxon>Viridiplantae</taxon>
        <taxon>Streptophyta</taxon>
        <taxon>Embryophyta</taxon>
        <taxon>Tracheophyta</taxon>
        <taxon>Spermatophyta</taxon>
        <taxon>Magnoliopsida</taxon>
        <taxon>eudicotyledons</taxon>
        <taxon>Gunneridae</taxon>
        <taxon>Pentapetalae</taxon>
        <taxon>rosids</taxon>
        <taxon>fabids</taxon>
        <taxon>Rosales</taxon>
        <taxon>Rhamnaceae</taxon>
        <taxon>rhamnoid group</taxon>
        <taxon>Rhamneae</taxon>
        <taxon>Rhamnella</taxon>
    </lineage>
</organism>
<comment type="subcellular location">
    <subcellularLocation>
        <location evidence="1 6">Endoplasmic reticulum membrane</location>
        <topology evidence="1 6">Multi-pass membrane protein</topology>
    </subcellularLocation>
</comment>
<keyword evidence="9" id="KW-1185">Reference proteome</keyword>
<protein>
    <recommendedName>
        <fullName evidence="6">Reticulon-like protein</fullName>
    </recommendedName>
</protein>
<evidence type="ECO:0000256" key="3">
    <source>
        <dbReference type="ARBA" id="ARBA00022824"/>
    </source>
</evidence>
<gene>
    <name evidence="8" type="ORF">FNV43_RR05219</name>
</gene>
<dbReference type="GO" id="GO:0005789">
    <property type="term" value="C:endoplasmic reticulum membrane"/>
    <property type="evidence" value="ECO:0007669"/>
    <property type="project" value="UniProtKB-SubCell"/>
</dbReference>
<dbReference type="PANTHER" id="PTHR10994:SF177">
    <property type="entry name" value="RETICULON-LIKE PROTEIN B15"/>
    <property type="match status" value="1"/>
</dbReference>
<reference evidence="8" key="1">
    <citation type="submission" date="2020-03" db="EMBL/GenBank/DDBJ databases">
        <title>A high-quality chromosome-level genome assembly of a woody plant with both climbing and erect habits, Rhamnella rubrinervis.</title>
        <authorList>
            <person name="Lu Z."/>
            <person name="Yang Y."/>
            <person name="Zhu X."/>
            <person name="Sun Y."/>
        </authorList>
    </citation>
    <scope>NUCLEOTIDE SEQUENCE</scope>
    <source>
        <strain evidence="8">BYM</strain>
        <tissue evidence="8">Leaf</tissue>
    </source>
</reference>
<feature type="transmembrane region" description="Helical" evidence="6">
    <location>
        <begin position="94"/>
        <end position="115"/>
    </location>
</feature>
<evidence type="ECO:0000313" key="8">
    <source>
        <dbReference type="EMBL" id="KAF3454771.1"/>
    </source>
</evidence>
<evidence type="ECO:0000256" key="1">
    <source>
        <dbReference type="ARBA" id="ARBA00004477"/>
    </source>
</evidence>
<comment type="caution">
    <text evidence="8">The sequence shown here is derived from an EMBL/GenBank/DDBJ whole genome shotgun (WGS) entry which is preliminary data.</text>
</comment>
<dbReference type="GO" id="GO:0009617">
    <property type="term" value="P:response to bacterium"/>
    <property type="evidence" value="ECO:0007669"/>
    <property type="project" value="InterPro"/>
</dbReference>
<dbReference type="EMBL" id="VOIH02000002">
    <property type="protein sequence ID" value="KAF3454771.1"/>
    <property type="molecule type" value="Genomic_DNA"/>
</dbReference>
<dbReference type="InterPro" id="IPR003388">
    <property type="entry name" value="Reticulon"/>
</dbReference>
<dbReference type="InterPro" id="IPR045064">
    <property type="entry name" value="Reticulon-like"/>
</dbReference>
<dbReference type="Pfam" id="PF02453">
    <property type="entry name" value="Reticulon"/>
    <property type="match status" value="1"/>
</dbReference>
<proteinExistence type="predicted"/>
<name>A0A8K0HKY4_9ROSA</name>
<keyword evidence="5 6" id="KW-0472">Membrane</keyword>
<dbReference type="PROSITE" id="PS50845">
    <property type="entry name" value="RETICULON"/>
    <property type="match status" value="1"/>
</dbReference>
<dbReference type="AlphaFoldDB" id="A0A8K0HKY4"/>